<evidence type="ECO:0000256" key="10">
    <source>
        <dbReference type="ARBA" id="ARBA00022900"/>
    </source>
</evidence>
<evidence type="ECO:0000256" key="8">
    <source>
        <dbReference type="ARBA" id="ARBA00022737"/>
    </source>
</evidence>
<dbReference type="AlphaFoldDB" id="A0A834F5T4"/>
<evidence type="ECO:0000259" key="16">
    <source>
        <dbReference type="PROSITE" id="PS50279"/>
    </source>
</evidence>
<dbReference type="FunFam" id="4.10.410.10:FF:000010">
    <property type="entry name" value="Alpha1-microglobulin/bikunin (AMBP)"/>
    <property type="match status" value="1"/>
</dbReference>
<dbReference type="CDD" id="cd22597">
    <property type="entry name" value="Kunitz_bikunin_2-like"/>
    <property type="match status" value="1"/>
</dbReference>
<keyword evidence="9" id="KW-0472">Membrane</keyword>
<evidence type="ECO:0000256" key="13">
    <source>
        <dbReference type="ARBA" id="ARBA00023128"/>
    </source>
</evidence>
<sequence>MAPLQFRLNLHKKWQTVSTRSGSSSQPVLSVEVCELDFCPLILPPDWLEAMWVDQQQRPICFLPHLPRSTMRFTVVPVAMAMLCVMAIHADVKPQKDFNLQKFTGKWYRVGLAYDSPGFAPYRDKLKATMGIITQTPDGHANLTMWELSPLGCQSLTYQYNKTSVPGEFIYFSTRHNIEKDITVVDTDYTDYALVLKYKVFNREYTQVALYGRTPRVRNNILQKFKALALSQGLSKESILIPPLAGKWYRVGLAYDSPGFAPYRDKLKATMGIITQTPDGHANLTMWELSPLGCQSLTYQYNKTSVPGEFIYFSTRHNIEKDITVVDTDYTDYALVLKYKVFNREYTQVALYGRTPRVRNNILQKFKALALSQGLSKESILIPPLAERESEFCHQFSRQKKTSMMQKVTRLLVLLVLGSARTQQDPILLQENFDLEKFMGGWYEVAVASTCPHYMQRKRENPLIVALRLDHVPFGSNFTMTTATLRNGSCMETSTEYFLTNTTGRFFHHVARFRADIDSSVLHTDEDDGYAVMLQLSTEKPSGNKTRIIKLYSRTADVSPAVLHHFQALAMNYGMAEDAVIINQNKGEKVTQLQFLGTWYDVALATTSPNLPKYRQNTAIGRWLVQKSAVDTKLKTTRTAFRYGMCKEVIKDMELTGTQGRFFYTTNRSGSKVDAYVLHTNYNEYAVMILNKIRPSGEKITNLRLYSRTMTVRPSVLEDFKTLVKEQGMGEDTILIKEDKGLCVPGEQVAEPEPEPQPNPQRWRRQVLPSLSPADVEGSGAEMSLFNGTEACASAPDSGPCFGMVQRYFYNSTSLTCELFNFGGCLGNQNNFVTEKECLQRCRPEAVCRLPIDVKPCMGSPPVWAFNSTSGLCMPSKQGYCQANGNKFYTKAECEEYCGVIKADEELLMSN</sequence>
<keyword evidence="6" id="KW-0272">Extracellular matrix</keyword>
<evidence type="ECO:0000256" key="15">
    <source>
        <dbReference type="ARBA" id="ARBA00023180"/>
    </source>
</evidence>
<keyword evidence="9" id="KW-0999">Mitochondrion inner membrane</keyword>
<keyword evidence="5" id="KW-1003">Cell membrane</keyword>
<name>A0A834F5T4_ORYME</name>
<dbReference type="SMART" id="SM00131">
    <property type="entry name" value="KU"/>
    <property type="match status" value="2"/>
</dbReference>
<evidence type="ECO:0000313" key="17">
    <source>
        <dbReference type="EMBL" id="KAF6725840.1"/>
    </source>
</evidence>
<keyword evidence="10" id="KW-0722">Serine protease inhibitor</keyword>
<dbReference type="GO" id="GO:0005886">
    <property type="term" value="C:plasma membrane"/>
    <property type="evidence" value="ECO:0007669"/>
    <property type="project" value="UniProtKB-SubCell"/>
</dbReference>
<dbReference type="SUPFAM" id="SSF50814">
    <property type="entry name" value="Lipocalins"/>
    <property type="match status" value="4"/>
</dbReference>
<keyword evidence="13" id="KW-0496">Mitochondrion</keyword>
<evidence type="ECO:0000256" key="6">
    <source>
        <dbReference type="ARBA" id="ARBA00022530"/>
    </source>
</evidence>
<dbReference type="InterPro" id="IPR002223">
    <property type="entry name" value="Kunitz_BPTI"/>
</dbReference>
<dbReference type="PANTHER" id="PTHR46676:SF1">
    <property type="entry name" value="PROTEIN AMBP"/>
    <property type="match status" value="1"/>
</dbReference>
<dbReference type="PROSITE" id="PS00280">
    <property type="entry name" value="BPTI_KUNITZ_1"/>
    <property type="match status" value="1"/>
</dbReference>
<feature type="domain" description="BPTI/Kunitz inhibitor" evidence="16">
    <location>
        <begin position="848"/>
        <end position="898"/>
    </location>
</feature>
<dbReference type="InterPro" id="IPR000566">
    <property type="entry name" value="Lipocln_cytosolic_FA-bd_dom"/>
</dbReference>
<evidence type="ECO:0000256" key="3">
    <source>
        <dbReference type="ARBA" id="ARBA00004514"/>
    </source>
</evidence>
<keyword evidence="12" id="KW-0560">Oxidoreductase</keyword>
<dbReference type="GO" id="GO:0005829">
    <property type="term" value="C:cytosol"/>
    <property type="evidence" value="ECO:0007669"/>
    <property type="project" value="UniProtKB-SubCell"/>
</dbReference>
<dbReference type="InterPro" id="IPR020901">
    <property type="entry name" value="Prtase_inh_Kunz-CS"/>
</dbReference>
<dbReference type="PRINTS" id="PR01254">
    <property type="entry name" value="PGNDSYNTHASE"/>
</dbReference>
<evidence type="ECO:0000256" key="12">
    <source>
        <dbReference type="ARBA" id="ARBA00023002"/>
    </source>
</evidence>
<keyword evidence="8" id="KW-0677">Repeat</keyword>
<evidence type="ECO:0000313" key="18">
    <source>
        <dbReference type="Proteomes" id="UP000646548"/>
    </source>
</evidence>
<evidence type="ECO:0000256" key="14">
    <source>
        <dbReference type="ARBA" id="ARBA00023157"/>
    </source>
</evidence>
<comment type="subcellular location">
    <subcellularLocation>
        <location evidence="1">Cell membrane</location>
        <topology evidence="1">Peripheral membrane protein</topology>
    </subcellularLocation>
    <subcellularLocation>
        <location evidence="3">Cytoplasm</location>
        <location evidence="3">Cytosol</location>
    </subcellularLocation>
    <subcellularLocation>
        <location evidence="4">Mitochondrion inner membrane</location>
        <topology evidence="4">Peripheral membrane protein</topology>
    </subcellularLocation>
    <subcellularLocation>
        <location evidence="2">Secreted</location>
        <location evidence="2">Extracellular space</location>
        <location evidence="2">Extracellular matrix</location>
    </subcellularLocation>
</comment>
<organism evidence="17 18">
    <name type="scientific">Oryzias melastigma</name>
    <name type="common">Marine medaka</name>
    <dbReference type="NCBI Taxonomy" id="30732"/>
    <lineage>
        <taxon>Eukaryota</taxon>
        <taxon>Metazoa</taxon>
        <taxon>Chordata</taxon>
        <taxon>Craniata</taxon>
        <taxon>Vertebrata</taxon>
        <taxon>Euteleostomi</taxon>
        <taxon>Actinopterygii</taxon>
        <taxon>Neopterygii</taxon>
        <taxon>Teleostei</taxon>
        <taxon>Neoteleostei</taxon>
        <taxon>Acanthomorphata</taxon>
        <taxon>Ovalentaria</taxon>
        <taxon>Atherinomorphae</taxon>
        <taxon>Beloniformes</taxon>
        <taxon>Adrianichthyidae</taxon>
        <taxon>Oryziinae</taxon>
        <taxon>Oryzias</taxon>
    </lineage>
</organism>
<evidence type="ECO:0000256" key="9">
    <source>
        <dbReference type="ARBA" id="ARBA00022792"/>
    </source>
</evidence>
<dbReference type="InterPro" id="IPR012674">
    <property type="entry name" value="Calycin"/>
</dbReference>
<dbReference type="InterPro" id="IPR036880">
    <property type="entry name" value="Kunitz_BPTI_sf"/>
</dbReference>
<evidence type="ECO:0000256" key="7">
    <source>
        <dbReference type="ARBA" id="ARBA00022690"/>
    </source>
</evidence>
<accession>A0A834F5T4</accession>
<keyword evidence="6" id="KW-0964">Secreted</keyword>
<dbReference type="Gene3D" id="2.40.128.20">
    <property type="match status" value="4"/>
</dbReference>
<dbReference type="CDD" id="cd22596">
    <property type="entry name" value="Kunitz_bikunin_1-like"/>
    <property type="match status" value="1"/>
</dbReference>
<evidence type="ECO:0000256" key="11">
    <source>
        <dbReference type="ARBA" id="ARBA00022974"/>
    </source>
</evidence>
<keyword evidence="11" id="KW-0654">Proteoglycan</keyword>
<comment type="caution">
    <text evidence="17">The sequence shown here is derived from an EMBL/GenBank/DDBJ whole genome shotgun (WGS) entry which is preliminary data.</text>
</comment>
<reference evidence="17" key="1">
    <citation type="journal article" name="BMC Genomics">
        <title>Long-read sequencing and de novo genome assembly of marine medaka (Oryzias melastigma).</title>
        <authorList>
            <person name="Liang P."/>
            <person name="Saqib H.S.A."/>
            <person name="Ni X."/>
            <person name="Shen Y."/>
        </authorList>
    </citation>
    <scope>NUCLEOTIDE SEQUENCE</scope>
    <source>
        <strain evidence="17">Bigg-433</strain>
    </source>
</reference>
<dbReference type="PRINTS" id="PR00179">
    <property type="entry name" value="LIPOCALIN"/>
</dbReference>
<evidence type="ECO:0000256" key="5">
    <source>
        <dbReference type="ARBA" id="ARBA00022475"/>
    </source>
</evidence>
<dbReference type="InterPro" id="IPR022272">
    <property type="entry name" value="Lipocalin_CS"/>
</dbReference>
<keyword evidence="15" id="KW-0325">Glycoprotein</keyword>
<evidence type="ECO:0000256" key="2">
    <source>
        <dbReference type="ARBA" id="ARBA00004498"/>
    </source>
</evidence>
<dbReference type="Pfam" id="PF00061">
    <property type="entry name" value="Lipocalin"/>
    <property type="match status" value="4"/>
</dbReference>
<dbReference type="Gene3D" id="4.10.410.10">
    <property type="entry name" value="Pancreatic trypsin inhibitor Kunitz domain"/>
    <property type="match status" value="2"/>
</dbReference>
<evidence type="ECO:0000256" key="1">
    <source>
        <dbReference type="ARBA" id="ARBA00004202"/>
    </source>
</evidence>
<dbReference type="PROSITE" id="PS50279">
    <property type="entry name" value="BPTI_KUNITZ_2"/>
    <property type="match status" value="2"/>
</dbReference>
<protein>
    <submittedName>
        <fullName evidence="17">Protein AMBP</fullName>
    </submittedName>
</protein>
<dbReference type="PRINTS" id="PR00759">
    <property type="entry name" value="BASICPTASE"/>
</dbReference>
<evidence type="ECO:0000256" key="4">
    <source>
        <dbReference type="ARBA" id="ARBA00004637"/>
    </source>
</evidence>
<dbReference type="PANTHER" id="PTHR46676">
    <property type="entry name" value="PROTEIN AMBP"/>
    <property type="match status" value="1"/>
</dbReference>
<gene>
    <name evidence="17" type="ORF">FQA47_016699</name>
</gene>
<dbReference type="EMBL" id="WKFB01000350">
    <property type="protein sequence ID" value="KAF6725840.1"/>
    <property type="molecule type" value="Genomic_DNA"/>
</dbReference>
<proteinExistence type="predicted"/>
<dbReference type="Proteomes" id="UP000646548">
    <property type="component" value="Unassembled WGS sequence"/>
</dbReference>
<keyword evidence="7" id="KW-0646">Protease inhibitor</keyword>
<dbReference type="GO" id="GO:0005743">
    <property type="term" value="C:mitochondrial inner membrane"/>
    <property type="evidence" value="ECO:0007669"/>
    <property type="project" value="UniProtKB-SubCell"/>
</dbReference>
<dbReference type="InterPro" id="IPR029856">
    <property type="entry name" value="AMBP"/>
</dbReference>
<dbReference type="GO" id="GO:0016491">
    <property type="term" value="F:oxidoreductase activity"/>
    <property type="evidence" value="ECO:0007669"/>
    <property type="project" value="UniProtKB-KW"/>
</dbReference>
<dbReference type="SUPFAM" id="SSF57362">
    <property type="entry name" value="BPTI-like"/>
    <property type="match status" value="2"/>
</dbReference>
<dbReference type="Pfam" id="PF00014">
    <property type="entry name" value="Kunitz_BPTI"/>
    <property type="match status" value="2"/>
</dbReference>
<dbReference type="GO" id="GO:0004867">
    <property type="term" value="F:serine-type endopeptidase inhibitor activity"/>
    <property type="evidence" value="ECO:0007669"/>
    <property type="project" value="UniProtKB-KW"/>
</dbReference>
<keyword evidence="14" id="KW-1015">Disulfide bond</keyword>
<feature type="domain" description="BPTI/Kunitz inhibitor" evidence="16">
    <location>
        <begin position="792"/>
        <end position="842"/>
    </location>
</feature>
<dbReference type="PROSITE" id="PS00213">
    <property type="entry name" value="LIPOCALIN"/>
    <property type="match status" value="2"/>
</dbReference>